<sequence>MACGAVTEQPCVPNGCGPTCRAFEVPSARGGSPARGDRADWSVIPLRGELDLVTGPWLRACLDRHLAAGRCRIVVDLSDVTFMDCTTLGLLVRARKEARTRSGAVRLVAGRPQVLMLLDMTGMRHSFEVLPTLEAALAD</sequence>
<feature type="domain" description="STAS" evidence="3">
    <location>
        <begin position="43"/>
        <end position="139"/>
    </location>
</feature>
<dbReference type="NCBIfam" id="TIGR00377">
    <property type="entry name" value="ant_ant_sig"/>
    <property type="match status" value="1"/>
</dbReference>
<evidence type="ECO:0000256" key="2">
    <source>
        <dbReference type="RuleBase" id="RU003749"/>
    </source>
</evidence>
<reference evidence="5" key="1">
    <citation type="journal article" date="2019" name="Int. J. Syst. Evol. Microbiol.">
        <title>The Global Catalogue of Microorganisms (GCM) 10K type strain sequencing project: providing services to taxonomists for standard genome sequencing and annotation.</title>
        <authorList>
            <consortium name="The Broad Institute Genomics Platform"/>
            <consortium name="The Broad Institute Genome Sequencing Center for Infectious Disease"/>
            <person name="Wu L."/>
            <person name="Ma J."/>
        </authorList>
    </citation>
    <scope>NUCLEOTIDE SEQUENCE [LARGE SCALE GENOMIC DNA]</scope>
    <source>
        <strain evidence="5">JCM 6307</strain>
    </source>
</reference>
<dbReference type="Proteomes" id="UP001501358">
    <property type="component" value="Unassembled WGS sequence"/>
</dbReference>
<organism evidence="4 5">
    <name type="scientific">Streptomyces thermolineatus</name>
    <dbReference type="NCBI Taxonomy" id="44033"/>
    <lineage>
        <taxon>Bacteria</taxon>
        <taxon>Bacillati</taxon>
        <taxon>Actinomycetota</taxon>
        <taxon>Actinomycetes</taxon>
        <taxon>Kitasatosporales</taxon>
        <taxon>Streptomycetaceae</taxon>
        <taxon>Streptomyces</taxon>
    </lineage>
</organism>
<comment type="similarity">
    <text evidence="1 2">Belongs to the anti-sigma-factor antagonist family.</text>
</comment>
<name>A0ABP5Z844_9ACTN</name>
<dbReference type="PROSITE" id="PS50801">
    <property type="entry name" value="STAS"/>
    <property type="match status" value="1"/>
</dbReference>
<evidence type="ECO:0000313" key="5">
    <source>
        <dbReference type="Proteomes" id="UP001501358"/>
    </source>
</evidence>
<evidence type="ECO:0000313" key="4">
    <source>
        <dbReference type="EMBL" id="GAA2493409.1"/>
    </source>
</evidence>
<dbReference type="Gene3D" id="3.30.750.24">
    <property type="entry name" value="STAS domain"/>
    <property type="match status" value="1"/>
</dbReference>
<dbReference type="InterPro" id="IPR002645">
    <property type="entry name" value="STAS_dom"/>
</dbReference>
<protein>
    <recommendedName>
        <fullName evidence="2">Anti-sigma factor antagonist</fullName>
    </recommendedName>
</protein>
<keyword evidence="5" id="KW-1185">Reference proteome</keyword>
<comment type="caution">
    <text evidence="4">The sequence shown here is derived from an EMBL/GenBank/DDBJ whole genome shotgun (WGS) entry which is preliminary data.</text>
</comment>
<dbReference type="PANTHER" id="PTHR33495">
    <property type="entry name" value="ANTI-SIGMA FACTOR ANTAGONIST TM_1081-RELATED-RELATED"/>
    <property type="match status" value="1"/>
</dbReference>
<gene>
    <name evidence="4" type="ORF">GCM10010406_31850</name>
</gene>
<dbReference type="PANTHER" id="PTHR33495:SF2">
    <property type="entry name" value="ANTI-SIGMA FACTOR ANTAGONIST TM_1081-RELATED"/>
    <property type="match status" value="1"/>
</dbReference>
<dbReference type="InterPro" id="IPR003658">
    <property type="entry name" value="Anti-sigma_ant"/>
</dbReference>
<dbReference type="CDD" id="cd07043">
    <property type="entry name" value="STAS_anti-anti-sigma_factors"/>
    <property type="match status" value="1"/>
</dbReference>
<dbReference type="InterPro" id="IPR036513">
    <property type="entry name" value="STAS_dom_sf"/>
</dbReference>
<dbReference type="SUPFAM" id="SSF52091">
    <property type="entry name" value="SpoIIaa-like"/>
    <property type="match status" value="1"/>
</dbReference>
<proteinExistence type="inferred from homology"/>
<dbReference type="EMBL" id="BAAATA010000017">
    <property type="protein sequence ID" value="GAA2493409.1"/>
    <property type="molecule type" value="Genomic_DNA"/>
</dbReference>
<evidence type="ECO:0000259" key="3">
    <source>
        <dbReference type="PROSITE" id="PS50801"/>
    </source>
</evidence>
<evidence type="ECO:0000256" key="1">
    <source>
        <dbReference type="ARBA" id="ARBA00009013"/>
    </source>
</evidence>
<dbReference type="Pfam" id="PF01740">
    <property type="entry name" value="STAS"/>
    <property type="match status" value="1"/>
</dbReference>
<dbReference type="RefSeq" id="WP_344383843.1">
    <property type="nucleotide sequence ID" value="NZ_BAAATA010000017.1"/>
</dbReference>
<accession>A0ABP5Z844</accession>